<name>V6IXS8_9BACL</name>
<gene>
    <name evidence="9" type="ORF">P343_08680</name>
</gene>
<dbReference type="InterPro" id="IPR037185">
    <property type="entry name" value="EmrE-like"/>
</dbReference>
<feature type="transmembrane region" description="Helical" evidence="7">
    <location>
        <begin position="251"/>
        <end position="270"/>
    </location>
</feature>
<organism evidence="9 10">
    <name type="scientific">Sporolactobacillus laevolacticus DSM 442</name>
    <dbReference type="NCBI Taxonomy" id="1395513"/>
    <lineage>
        <taxon>Bacteria</taxon>
        <taxon>Bacillati</taxon>
        <taxon>Bacillota</taxon>
        <taxon>Bacilli</taxon>
        <taxon>Bacillales</taxon>
        <taxon>Sporolactobacillaceae</taxon>
        <taxon>Sporolactobacillus</taxon>
    </lineage>
</organism>
<evidence type="ECO:0000256" key="7">
    <source>
        <dbReference type="SAM" id="Phobius"/>
    </source>
</evidence>
<evidence type="ECO:0000256" key="6">
    <source>
        <dbReference type="ARBA" id="ARBA00023136"/>
    </source>
</evidence>
<feature type="transmembrane region" description="Helical" evidence="7">
    <location>
        <begin position="70"/>
        <end position="98"/>
    </location>
</feature>
<dbReference type="SUPFAM" id="SSF103481">
    <property type="entry name" value="Multidrug resistance efflux transporter EmrE"/>
    <property type="match status" value="2"/>
</dbReference>
<dbReference type="AlphaFoldDB" id="V6IXS8"/>
<evidence type="ECO:0000256" key="3">
    <source>
        <dbReference type="ARBA" id="ARBA00022475"/>
    </source>
</evidence>
<keyword evidence="10" id="KW-1185">Reference proteome</keyword>
<dbReference type="RefSeq" id="WP_023509997.1">
    <property type="nucleotide sequence ID" value="NZ_AWTC01000006.1"/>
</dbReference>
<dbReference type="InterPro" id="IPR051258">
    <property type="entry name" value="Diverse_Substrate_Transporter"/>
</dbReference>
<feature type="transmembrane region" description="Helical" evidence="7">
    <location>
        <begin position="217"/>
        <end position="239"/>
    </location>
</feature>
<keyword evidence="4 7" id="KW-0812">Transmembrane</keyword>
<dbReference type="eggNOG" id="COG0697">
    <property type="taxonomic scope" value="Bacteria"/>
</dbReference>
<evidence type="ECO:0000256" key="2">
    <source>
        <dbReference type="ARBA" id="ARBA00007362"/>
    </source>
</evidence>
<feature type="transmembrane region" description="Helical" evidence="7">
    <location>
        <begin position="130"/>
        <end position="146"/>
    </location>
</feature>
<feature type="transmembrane region" description="Helical" evidence="7">
    <location>
        <begin position="276"/>
        <end position="295"/>
    </location>
</feature>
<dbReference type="EMBL" id="AWTC01000006">
    <property type="protein sequence ID" value="EST12140.1"/>
    <property type="molecule type" value="Genomic_DNA"/>
</dbReference>
<dbReference type="PANTHER" id="PTHR42920:SF5">
    <property type="entry name" value="EAMA DOMAIN-CONTAINING PROTEIN"/>
    <property type="match status" value="1"/>
</dbReference>
<dbReference type="Pfam" id="PF00892">
    <property type="entry name" value="EamA"/>
    <property type="match status" value="2"/>
</dbReference>
<evidence type="ECO:0000259" key="8">
    <source>
        <dbReference type="Pfam" id="PF00892"/>
    </source>
</evidence>
<evidence type="ECO:0000256" key="4">
    <source>
        <dbReference type="ARBA" id="ARBA00022692"/>
    </source>
</evidence>
<feature type="transmembrane region" description="Helical" evidence="7">
    <location>
        <begin position="158"/>
        <end position="175"/>
    </location>
</feature>
<keyword evidence="3" id="KW-1003">Cell membrane</keyword>
<dbReference type="STRING" id="1395513.P343_08680"/>
<evidence type="ECO:0000313" key="10">
    <source>
        <dbReference type="Proteomes" id="UP000018296"/>
    </source>
</evidence>
<sequence length="308" mass="33687">MNLKRVLMADSALLGITFVWGTTFIIVQNILDKLTPLTFNAWRFFFAALFLVLWQLIIKKKKSGSSIRRYNWKLIASGGLLGCFLFAGYVCQTIGLLYTSASNAAFITGLSVVLVPVFSALLLRKPPQSAAIAGVIFAAIGLFFLTTKGQFSLNKGDLIVLVSAVTFALHIIFTAKITEHFNSMSLTIVQLTAVAILAFVIGLIFDGGKVIDTHTLFQTDVILVILFMALFATAFAFLLQTALQKETPATHVGIIYIMEPVFAAWTSVIFQNARLGVGELTGSLLILIGMLFAEWPGKRGKHQKVESQ</sequence>
<comment type="similarity">
    <text evidence="2">Belongs to the EamA transporter family.</text>
</comment>
<feature type="transmembrane region" description="Helical" evidence="7">
    <location>
        <begin position="104"/>
        <end position="123"/>
    </location>
</feature>
<dbReference type="OrthoDB" id="9804865at2"/>
<proteinExistence type="inferred from homology"/>
<feature type="domain" description="EamA" evidence="8">
    <location>
        <begin position="9"/>
        <end position="146"/>
    </location>
</feature>
<dbReference type="Proteomes" id="UP000018296">
    <property type="component" value="Unassembled WGS sequence"/>
</dbReference>
<feature type="transmembrane region" description="Helical" evidence="7">
    <location>
        <begin position="187"/>
        <end position="205"/>
    </location>
</feature>
<dbReference type="GO" id="GO:0005886">
    <property type="term" value="C:plasma membrane"/>
    <property type="evidence" value="ECO:0007669"/>
    <property type="project" value="UniProtKB-SubCell"/>
</dbReference>
<comment type="caution">
    <text evidence="9">The sequence shown here is derived from an EMBL/GenBank/DDBJ whole genome shotgun (WGS) entry which is preliminary data.</text>
</comment>
<keyword evidence="5 7" id="KW-1133">Transmembrane helix</keyword>
<evidence type="ECO:0000313" key="9">
    <source>
        <dbReference type="EMBL" id="EST12140.1"/>
    </source>
</evidence>
<dbReference type="InterPro" id="IPR000620">
    <property type="entry name" value="EamA_dom"/>
</dbReference>
<protein>
    <recommendedName>
        <fullName evidence="8">EamA domain-containing protein</fullName>
    </recommendedName>
</protein>
<accession>V6IXS8</accession>
<dbReference type="Gene3D" id="1.10.3730.20">
    <property type="match status" value="1"/>
</dbReference>
<feature type="transmembrane region" description="Helical" evidence="7">
    <location>
        <begin position="12"/>
        <end position="31"/>
    </location>
</feature>
<keyword evidence="6 7" id="KW-0472">Membrane</keyword>
<feature type="transmembrane region" description="Helical" evidence="7">
    <location>
        <begin position="37"/>
        <end position="58"/>
    </location>
</feature>
<feature type="domain" description="EamA" evidence="8">
    <location>
        <begin position="155"/>
        <end position="292"/>
    </location>
</feature>
<reference evidence="9 10" key="1">
    <citation type="journal article" date="2013" name="Genome Announc.">
        <title>Genome Sequence of Sporolactobacillus laevolacticus DSM442, an Efficient Polymer-Grade D-Lactate Producer from Agricultural Waste Cottonseed as a Nitrogen Source.</title>
        <authorList>
            <person name="Wang H."/>
            <person name="Wang L."/>
            <person name="Ju J."/>
            <person name="Yu B."/>
            <person name="Ma Y."/>
        </authorList>
    </citation>
    <scope>NUCLEOTIDE SEQUENCE [LARGE SCALE GENOMIC DNA]</scope>
    <source>
        <strain evidence="9 10">DSM 442</strain>
    </source>
</reference>
<comment type="subcellular location">
    <subcellularLocation>
        <location evidence="1">Cell membrane</location>
        <topology evidence="1">Multi-pass membrane protein</topology>
    </subcellularLocation>
</comment>
<dbReference type="PANTHER" id="PTHR42920">
    <property type="entry name" value="OS03G0707200 PROTEIN-RELATED"/>
    <property type="match status" value="1"/>
</dbReference>
<dbReference type="PATRIC" id="fig|1395513.3.peg.1755"/>
<evidence type="ECO:0000256" key="5">
    <source>
        <dbReference type="ARBA" id="ARBA00022989"/>
    </source>
</evidence>
<evidence type="ECO:0000256" key="1">
    <source>
        <dbReference type="ARBA" id="ARBA00004651"/>
    </source>
</evidence>